<organism evidence="2 3">
    <name type="scientific">candidate division WOR-3 bacterium</name>
    <dbReference type="NCBI Taxonomy" id="2052148"/>
    <lineage>
        <taxon>Bacteria</taxon>
        <taxon>Bacteria division WOR-3</taxon>
    </lineage>
</organism>
<reference evidence="2 3" key="1">
    <citation type="submission" date="2018-06" db="EMBL/GenBank/DDBJ databases">
        <title>Extensive metabolic versatility and redundancy in microbially diverse, dynamic hydrothermal sediments.</title>
        <authorList>
            <person name="Dombrowski N."/>
            <person name="Teske A."/>
            <person name="Baker B.J."/>
        </authorList>
    </citation>
    <scope>NUCLEOTIDE SEQUENCE [LARGE SCALE GENOMIC DNA]</scope>
    <source>
        <strain evidence="2">B36_G15</strain>
    </source>
</reference>
<name>A0A660SI71_UNCW3</name>
<dbReference type="NCBIfam" id="TIGR00251">
    <property type="entry name" value="DUF167 family protein"/>
    <property type="match status" value="1"/>
</dbReference>
<gene>
    <name evidence="2" type="ORF">DRP53_07335</name>
</gene>
<dbReference type="AlphaFoldDB" id="A0A660SI71"/>
<comment type="caution">
    <text evidence="2">The sequence shown here is derived from an EMBL/GenBank/DDBJ whole genome shotgun (WGS) entry which is preliminary data.</text>
</comment>
<accession>A0A660SI71</accession>
<comment type="similarity">
    <text evidence="1">Belongs to the UPF0235 family.</text>
</comment>
<dbReference type="SMART" id="SM01152">
    <property type="entry name" value="DUF167"/>
    <property type="match status" value="1"/>
</dbReference>
<proteinExistence type="inferred from homology"/>
<dbReference type="InterPro" id="IPR036591">
    <property type="entry name" value="YggU-like_sf"/>
</dbReference>
<dbReference type="Pfam" id="PF02594">
    <property type="entry name" value="DUF167"/>
    <property type="match status" value="1"/>
</dbReference>
<dbReference type="Proteomes" id="UP000268469">
    <property type="component" value="Unassembled WGS sequence"/>
</dbReference>
<sequence length="72" mass="8269">MIIRVKVIPNASRPLVERREGYYLVRVDAPPKKGKANQRLIAILAGYFKIPKTKLRIVKGLRGRIKEVMIID</sequence>
<protein>
    <submittedName>
        <fullName evidence="2">DUF167 domain-containing protein</fullName>
    </submittedName>
</protein>
<dbReference type="Gene3D" id="3.30.1200.10">
    <property type="entry name" value="YggU-like"/>
    <property type="match status" value="1"/>
</dbReference>
<evidence type="ECO:0000256" key="1">
    <source>
        <dbReference type="ARBA" id="ARBA00010364"/>
    </source>
</evidence>
<dbReference type="EMBL" id="QNBE01000069">
    <property type="protein sequence ID" value="RKX69721.1"/>
    <property type="molecule type" value="Genomic_DNA"/>
</dbReference>
<evidence type="ECO:0000313" key="2">
    <source>
        <dbReference type="EMBL" id="RKX69721.1"/>
    </source>
</evidence>
<evidence type="ECO:0000313" key="3">
    <source>
        <dbReference type="Proteomes" id="UP000268469"/>
    </source>
</evidence>
<dbReference type="SUPFAM" id="SSF69786">
    <property type="entry name" value="YggU-like"/>
    <property type="match status" value="1"/>
</dbReference>
<dbReference type="InterPro" id="IPR003746">
    <property type="entry name" value="DUF167"/>
</dbReference>